<protein>
    <submittedName>
        <fullName evidence="2">Methylamine dehydrogenase accessory protein MauD</fullName>
    </submittedName>
</protein>
<dbReference type="SUPFAM" id="SSF52833">
    <property type="entry name" value="Thioredoxin-like"/>
    <property type="match status" value="1"/>
</dbReference>
<keyword evidence="1" id="KW-0472">Membrane</keyword>
<accession>A0ABQ0J0S6</accession>
<reference evidence="2 3" key="1">
    <citation type="submission" date="2013-08" db="EMBL/GenBank/DDBJ databases">
        <title>Gluconobacter thailandicus NBRC 3257 whole genome sequence.</title>
        <authorList>
            <person name="Matsutani M."/>
            <person name="Yakushi T."/>
            <person name="Matsushita K."/>
        </authorList>
    </citation>
    <scope>NUCLEOTIDE SEQUENCE [LARGE SCALE GENOMIC DNA]</scope>
    <source>
        <strain evidence="2 3">NBRC 3257</strain>
    </source>
</reference>
<feature type="transmembrane region" description="Helical" evidence="1">
    <location>
        <begin position="12"/>
        <end position="30"/>
    </location>
</feature>
<dbReference type="InterPro" id="IPR036249">
    <property type="entry name" value="Thioredoxin-like_sf"/>
</dbReference>
<evidence type="ECO:0000313" key="2">
    <source>
        <dbReference type="EMBL" id="GAD28055.1"/>
    </source>
</evidence>
<organism evidence="2 3">
    <name type="scientific">Gluconobacter thailandicus NBRC 3257</name>
    <dbReference type="NCBI Taxonomy" id="1381097"/>
    <lineage>
        <taxon>Bacteria</taxon>
        <taxon>Pseudomonadati</taxon>
        <taxon>Pseudomonadota</taxon>
        <taxon>Alphaproteobacteria</taxon>
        <taxon>Acetobacterales</taxon>
        <taxon>Acetobacteraceae</taxon>
        <taxon>Gluconobacter</taxon>
    </lineage>
</organism>
<sequence>MVDSSALLGTQALLWLVLIATVCVVIALLGQVRYFYRRIAPLGALAPTMSAVNHLEAIELETVSGDLISIGGMNSNGKSQLLLFISGSCPISRKMIPIAVDFTRREKLELLFCGDDALDAQKSAISMLGIPEQAFVNEGMIGQRLGVDRVPFAVLLGADGHVVARGLVNSLEHLESLLGVQETGHASLQSFMTANPGALAP</sequence>
<name>A0ABQ0J0S6_GLUTH</name>
<keyword evidence="1" id="KW-0812">Transmembrane</keyword>
<evidence type="ECO:0000313" key="3">
    <source>
        <dbReference type="Proteomes" id="UP000018209"/>
    </source>
</evidence>
<dbReference type="Proteomes" id="UP000018209">
    <property type="component" value="Unassembled WGS sequence"/>
</dbReference>
<dbReference type="RefSeq" id="WP_007283966.1">
    <property type="nucleotide sequence ID" value="NZ_BASM01000042.1"/>
</dbReference>
<dbReference type="EMBL" id="BASM01000042">
    <property type="protein sequence ID" value="GAD28055.1"/>
    <property type="molecule type" value="Genomic_DNA"/>
</dbReference>
<gene>
    <name evidence="2" type="ORF">NBRC3257_3054</name>
</gene>
<evidence type="ECO:0000256" key="1">
    <source>
        <dbReference type="SAM" id="Phobius"/>
    </source>
</evidence>
<keyword evidence="3" id="KW-1185">Reference proteome</keyword>
<proteinExistence type="predicted"/>
<dbReference type="Gene3D" id="3.40.30.10">
    <property type="entry name" value="Glutaredoxin"/>
    <property type="match status" value="1"/>
</dbReference>
<keyword evidence="1" id="KW-1133">Transmembrane helix</keyword>
<comment type="caution">
    <text evidence="2">The sequence shown here is derived from an EMBL/GenBank/DDBJ whole genome shotgun (WGS) entry which is preliminary data.</text>
</comment>